<name>A0A8I0LHC9_9CORY</name>
<protein>
    <submittedName>
        <fullName evidence="9">PspC domain-containing protein</fullName>
    </submittedName>
</protein>
<evidence type="ECO:0000313" key="10">
    <source>
        <dbReference type="Proteomes" id="UP000650224"/>
    </source>
</evidence>
<feature type="compositionally biased region" description="Polar residues" evidence="6">
    <location>
        <begin position="1"/>
        <end position="20"/>
    </location>
</feature>
<dbReference type="InterPro" id="IPR052027">
    <property type="entry name" value="PspC"/>
</dbReference>
<evidence type="ECO:0000313" key="9">
    <source>
        <dbReference type="EMBL" id="MBD8030575.1"/>
    </source>
</evidence>
<accession>A0A8I0LHC9</accession>
<organism evidence="9 10">
    <name type="scientific">Corynebacterium gallinarum</name>
    <dbReference type="NCBI Taxonomy" id="2762214"/>
    <lineage>
        <taxon>Bacteria</taxon>
        <taxon>Bacillati</taxon>
        <taxon>Actinomycetota</taxon>
        <taxon>Actinomycetes</taxon>
        <taxon>Mycobacteriales</taxon>
        <taxon>Corynebacteriaceae</taxon>
        <taxon>Corynebacterium</taxon>
    </lineage>
</organism>
<comment type="caution">
    <text evidence="9">The sequence shown here is derived from an EMBL/GenBank/DDBJ whole genome shotgun (WGS) entry which is preliminary data.</text>
</comment>
<dbReference type="InterPro" id="IPR007168">
    <property type="entry name" value="Phageshock_PspC_N"/>
</dbReference>
<keyword evidence="4 7" id="KW-1133">Transmembrane helix</keyword>
<evidence type="ECO:0000256" key="7">
    <source>
        <dbReference type="SAM" id="Phobius"/>
    </source>
</evidence>
<dbReference type="Proteomes" id="UP000650224">
    <property type="component" value="Unassembled WGS sequence"/>
</dbReference>
<proteinExistence type="predicted"/>
<evidence type="ECO:0000256" key="5">
    <source>
        <dbReference type="ARBA" id="ARBA00023136"/>
    </source>
</evidence>
<feature type="domain" description="Phage shock protein PspC N-terminal" evidence="8">
    <location>
        <begin position="23"/>
        <end position="81"/>
    </location>
</feature>
<sequence>MTTPNNQNNSFDKALNTASSHARRLHRSPTDKWIGGVAGGLAETYGWNPMLVRLVFVATLLIPLPGSQVLMYLLAWLIIPKR</sequence>
<gene>
    <name evidence="9" type="ORF">H9627_09635</name>
</gene>
<dbReference type="EMBL" id="JACSPR010000006">
    <property type="protein sequence ID" value="MBD8030575.1"/>
    <property type="molecule type" value="Genomic_DNA"/>
</dbReference>
<evidence type="ECO:0000256" key="1">
    <source>
        <dbReference type="ARBA" id="ARBA00004162"/>
    </source>
</evidence>
<keyword evidence="3 7" id="KW-0812">Transmembrane</keyword>
<evidence type="ECO:0000256" key="3">
    <source>
        <dbReference type="ARBA" id="ARBA00022692"/>
    </source>
</evidence>
<evidence type="ECO:0000256" key="4">
    <source>
        <dbReference type="ARBA" id="ARBA00022989"/>
    </source>
</evidence>
<evidence type="ECO:0000256" key="6">
    <source>
        <dbReference type="SAM" id="MobiDB-lite"/>
    </source>
</evidence>
<dbReference type="RefSeq" id="WP_191733823.1">
    <property type="nucleotide sequence ID" value="NZ_JACSPR010000006.1"/>
</dbReference>
<feature type="transmembrane region" description="Helical" evidence="7">
    <location>
        <begin position="54"/>
        <end position="79"/>
    </location>
</feature>
<feature type="region of interest" description="Disordered" evidence="6">
    <location>
        <begin position="1"/>
        <end position="26"/>
    </location>
</feature>
<evidence type="ECO:0000259" key="8">
    <source>
        <dbReference type="Pfam" id="PF04024"/>
    </source>
</evidence>
<comment type="subcellular location">
    <subcellularLocation>
        <location evidence="1">Cell membrane</location>
        <topology evidence="1">Single-pass membrane protein</topology>
    </subcellularLocation>
</comment>
<keyword evidence="5 7" id="KW-0472">Membrane</keyword>
<dbReference type="GO" id="GO:0005886">
    <property type="term" value="C:plasma membrane"/>
    <property type="evidence" value="ECO:0007669"/>
    <property type="project" value="UniProtKB-SubCell"/>
</dbReference>
<dbReference type="Pfam" id="PF04024">
    <property type="entry name" value="PspC"/>
    <property type="match status" value="1"/>
</dbReference>
<dbReference type="PANTHER" id="PTHR33885">
    <property type="entry name" value="PHAGE SHOCK PROTEIN C"/>
    <property type="match status" value="1"/>
</dbReference>
<reference evidence="9 10" key="1">
    <citation type="submission" date="2020-08" db="EMBL/GenBank/DDBJ databases">
        <title>A Genomic Blueprint of the Chicken Gut Microbiome.</title>
        <authorList>
            <person name="Gilroy R."/>
            <person name="Ravi A."/>
            <person name="Getino M."/>
            <person name="Pursley I."/>
            <person name="Horton D.L."/>
            <person name="Alikhan N.-F."/>
            <person name="Baker D."/>
            <person name="Gharbi K."/>
            <person name="Hall N."/>
            <person name="Watson M."/>
            <person name="Adriaenssens E.M."/>
            <person name="Foster-Nyarko E."/>
            <person name="Jarju S."/>
            <person name="Secka A."/>
            <person name="Antonio M."/>
            <person name="Oren A."/>
            <person name="Chaudhuri R."/>
            <person name="La Ragione R.M."/>
            <person name="Hildebrand F."/>
            <person name="Pallen M.J."/>
        </authorList>
    </citation>
    <scope>NUCLEOTIDE SEQUENCE [LARGE SCALE GENOMIC DNA]</scope>
    <source>
        <strain evidence="9 10">Sa1YVA5</strain>
    </source>
</reference>
<evidence type="ECO:0000256" key="2">
    <source>
        <dbReference type="ARBA" id="ARBA00022475"/>
    </source>
</evidence>
<dbReference type="AlphaFoldDB" id="A0A8I0LHC9"/>
<keyword evidence="2" id="KW-1003">Cell membrane</keyword>
<keyword evidence="10" id="KW-1185">Reference proteome</keyword>
<dbReference type="PANTHER" id="PTHR33885:SF3">
    <property type="entry name" value="PHAGE SHOCK PROTEIN C"/>
    <property type="match status" value="1"/>
</dbReference>